<evidence type="ECO:0000256" key="10">
    <source>
        <dbReference type="ARBA" id="ARBA00023012"/>
    </source>
</evidence>
<dbReference type="InterPro" id="IPR003661">
    <property type="entry name" value="HisK_dim/P_dom"/>
</dbReference>
<evidence type="ECO:0000259" key="14">
    <source>
        <dbReference type="PROSITE" id="PS50885"/>
    </source>
</evidence>
<dbReference type="SMART" id="SM00388">
    <property type="entry name" value="HisKA"/>
    <property type="match status" value="1"/>
</dbReference>
<dbReference type="EMBL" id="LT629776">
    <property type="protein sequence ID" value="SDS89389.1"/>
    <property type="molecule type" value="Genomic_DNA"/>
</dbReference>
<dbReference type="FunFam" id="3.30.565.10:FF:000006">
    <property type="entry name" value="Sensor histidine kinase WalK"/>
    <property type="match status" value="1"/>
</dbReference>
<dbReference type="InterPro" id="IPR004358">
    <property type="entry name" value="Sig_transdc_His_kin-like_C"/>
</dbReference>
<dbReference type="InterPro" id="IPR003660">
    <property type="entry name" value="HAMP_dom"/>
</dbReference>
<dbReference type="PROSITE" id="PS50109">
    <property type="entry name" value="HIS_KIN"/>
    <property type="match status" value="1"/>
</dbReference>
<keyword evidence="7 12" id="KW-0812">Transmembrane</keyword>
<dbReference type="CDD" id="cd00075">
    <property type="entry name" value="HATPase"/>
    <property type="match status" value="1"/>
</dbReference>
<dbReference type="SUPFAM" id="SSF55874">
    <property type="entry name" value="ATPase domain of HSP90 chaperone/DNA topoisomerase II/histidine kinase"/>
    <property type="match status" value="1"/>
</dbReference>
<feature type="domain" description="Histidine kinase" evidence="13">
    <location>
        <begin position="280"/>
        <end position="504"/>
    </location>
</feature>
<gene>
    <name evidence="15" type="ORF">SAMN04489860_2642</name>
</gene>
<dbReference type="InterPro" id="IPR003594">
    <property type="entry name" value="HATPase_dom"/>
</dbReference>
<dbReference type="InterPro" id="IPR036097">
    <property type="entry name" value="HisK_dim/P_sf"/>
</dbReference>
<keyword evidence="6" id="KW-0808">Transferase</keyword>
<accession>A0A1H1VZ82</accession>
<comment type="subcellular location">
    <subcellularLocation>
        <location evidence="3">Cell membrane</location>
    </subcellularLocation>
</comment>
<evidence type="ECO:0000256" key="2">
    <source>
        <dbReference type="ARBA" id="ARBA00001968"/>
    </source>
</evidence>
<dbReference type="GO" id="GO:0005509">
    <property type="term" value="F:calcium ion binding"/>
    <property type="evidence" value="ECO:0007669"/>
    <property type="project" value="UniProtKB-ARBA"/>
</dbReference>
<keyword evidence="16" id="KW-1185">Reference proteome</keyword>
<keyword evidence="11 12" id="KW-0472">Membrane</keyword>
<dbReference type="GO" id="GO:0005886">
    <property type="term" value="C:plasma membrane"/>
    <property type="evidence" value="ECO:0007669"/>
    <property type="project" value="UniProtKB-SubCell"/>
</dbReference>
<dbReference type="PANTHER" id="PTHR45436">
    <property type="entry name" value="SENSOR HISTIDINE KINASE YKOH"/>
    <property type="match status" value="1"/>
</dbReference>
<dbReference type="PROSITE" id="PS50885">
    <property type="entry name" value="HAMP"/>
    <property type="match status" value="1"/>
</dbReference>
<keyword evidence="9 12" id="KW-1133">Transmembrane helix</keyword>
<dbReference type="Gene3D" id="1.10.287.130">
    <property type="match status" value="1"/>
</dbReference>
<evidence type="ECO:0000256" key="7">
    <source>
        <dbReference type="ARBA" id="ARBA00022692"/>
    </source>
</evidence>
<evidence type="ECO:0000256" key="9">
    <source>
        <dbReference type="ARBA" id="ARBA00022989"/>
    </source>
</evidence>
<dbReference type="eggNOG" id="COG5002">
    <property type="taxonomic scope" value="Bacteria"/>
</dbReference>
<organism evidence="15 16">
    <name type="scientific">Paraoerskovia marina</name>
    <dbReference type="NCBI Taxonomy" id="545619"/>
    <lineage>
        <taxon>Bacteria</taxon>
        <taxon>Bacillati</taxon>
        <taxon>Actinomycetota</taxon>
        <taxon>Actinomycetes</taxon>
        <taxon>Micrococcales</taxon>
        <taxon>Cellulomonadaceae</taxon>
        <taxon>Paraoerskovia</taxon>
    </lineage>
</organism>
<dbReference type="SMART" id="SM00304">
    <property type="entry name" value="HAMP"/>
    <property type="match status" value="1"/>
</dbReference>
<evidence type="ECO:0000313" key="16">
    <source>
        <dbReference type="Proteomes" id="UP000185663"/>
    </source>
</evidence>
<dbReference type="CDD" id="cd00082">
    <property type="entry name" value="HisKA"/>
    <property type="match status" value="1"/>
</dbReference>
<sequence>MTERSRRAVTLRRRLVGVLIVLLLAFSAALAFASAVAIRDNLYSQLDSELHAASERAVRFPLDNAGGGNGDGAGTLGPPPGQNAGTINMIVVDGTANGGYVNTSGTWVALTDEQADALSEVSTDGAAHDVAVPDLGDYRAVAESVGTPDGAGPGEDSQDGMTVVTAMSTSTVSSVVSQFVLVEVLLAAIGVVIAGLVGAWLVRRNLRPLEAVAGAAARVSELPLDRGEVAEIPRVDESLADERTEVGQVGAALNRMLDHVETSLTARHDSETQVRQFVADASHELRTPLASIRGYSELVRRSPDEVAPDTQRALDRIESEAARMGSLVEDLLLLARLDAGRPLVREPVDLSILAVDAVTDAHAAGADHQWELDLPGGPDDAPDLVVLGDEMRLRQVFTNLVGNARVHTPAGTRVVVGLRAAGDDVVVTVTDDGPGIPAEQIPHLFQRFSRGNAGRTGATVSTGLGLAIAEAVVQAHHGRVRVTSVTDPGAETGTVFEVRLPAQT</sequence>
<keyword evidence="10" id="KW-0902">Two-component regulatory system</keyword>
<dbReference type="RefSeq" id="WP_231959228.1">
    <property type="nucleotide sequence ID" value="NZ_LT629776.1"/>
</dbReference>
<dbReference type="PANTHER" id="PTHR45436:SF5">
    <property type="entry name" value="SENSOR HISTIDINE KINASE TRCS"/>
    <property type="match status" value="1"/>
</dbReference>
<dbReference type="PRINTS" id="PR00344">
    <property type="entry name" value="BCTRLSENSOR"/>
</dbReference>
<evidence type="ECO:0000256" key="12">
    <source>
        <dbReference type="SAM" id="Phobius"/>
    </source>
</evidence>
<name>A0A1H1VZ82_9CELL</name>
<dbReference type="SUPFAM" id="SSF47384">
    <property type="entry name" value="Homodimeric domain of signal transducing histidine kinase"/>
    <property type="match status" value="1"/>
</dbReference>
<dbReference type="SMART" id="SM00387">
    <property type="entry name" value="HATPase_c"/>
    <property type="match status" value="1"/>
</dbReference>
<evidence type="ECO:0000256" key="11">
    <source>
        <dbReference type="ARBA" id="ARBA00023136"/>
    </source>
</evidence>
<reference evidence="15 16" key="1">
    <citation type="submission" date="2016-10" db="EMBL/GenBank/DDBJ databases">
        <authorList>
            <person name="de Groot N.N."/>
        </authorList>
    </citation>
    <scope>NUCLEOTIDE SEQUENCE [LARGE SCALE GENOMIC DNA]</scope>
    <source>
        <strain evidence="15 16">DSM 22126</strain>
    </source>
</reference>
<proteinExistence type="predicted"/>
<evidence type="ECO:0000256" key="3">
    <source>
        <dbReference type="ARBA" id="ARBA00004236"/>
    </source>
</evidence>
<protein>
    <recommendedName>
        <fullName evidence="4">histidine kinase</fullName>
        <ecNumber evidence="4">2.7.13.3</ecNumber>
    </recommendedName>
</protein>
<dbReference type="CDD" id="cd06225">
    <property type="entry name" value="HAMP"/>
    <property type="match status" value="1"/>
</dbReference>
<feature type="transmembrane region" description="Helical" evidence="12">
    <location>
        <begin position="179"/>
        <end position="202"/>
    </location>
</feature>
<dbReference type="Pfam" id="PF02518">
    <property type="entry name" value="HATPase_c"/>
    <property type="match status" value="1"/>
</dbReference>
<evidence type="ECO:0000256" key="6">
    <source>
        <dbReference type="ARBA" id="ARBA00022679"/>
    </source>
</evidence>
<dbReference type="Proteomes" id="UP000185663">
    <property type="component" value="Chromosome I"/>
</dbReference>
<dbReference type="InterPro" id="IPR050428">
    <property type="entry name" value="TCS_sensor_his_kinase"/>
</dbReference>
<evidence type="ECO:0000256" key="8">
    <source>
        <dbReference type="ARBA" id="ARBA00022777"/>
    </source>
</evidence>
<keyword evidence="5" id="KW-0597">Phosphoprotein</keyword>
<evidence type="ECO:0000256" key="4">
    <source>
        <dbReference type="ARBA" id="ARBA00012438"/>
    </source>
</evidence>
<dbReference type="EC" id="2.7.13.3" evidence="4"/>
<comment type="cofactor">
    <cofactor evidence="2">
        <name>a divalent metal cation</name>
        <dbReference type="ChEBI" id="CHEBI:60240"/>
    </cofactor>
</comment>
<dbReference type="Gene3D" id="3.30.565.10">
    <property type="entry name" value="Histidine kinase-like ATPase, C-terminal domain"/>
    <property type="match status" value="1"/>
</dbReference>
<keyword evidence="8 15" id="KW-0418">Kinase</keyword>
<dbReference type="GO" id="GO:0000155">
    <property type="term" value="F:phosphorelay sensor kinase activity"/>
    <property type="evidence" value="ECO:0007669"/>
    <property type="project" value="InterPro"/>
</dbReference>
<dbReference type="Gene3D" id="6.10.340.10">
    <property type="match status" value="1"/>
</dbReference>
<dbReference type="Pfam" id="PF00512">
    <property type="entry name" value="HisKA"/>
    <property type="match status" value="1"/>
</dbReference>
<dbReference type="AlphaFoldDB" id="A0A1H1VZ82"/>
<evidence type="ECO:0000313" key="15">
    <source>
        <dbReference type="EMBL" id="SDS89389.1"/>
    </source>
</evidence>
<comment type="catalytic activity">
    <reaction evidence="1">
        <text>ATP + protein L-histidine = ADP + protein N-phospho-L-histidine.</text>
        <dbReference type="EC" id="2.7.13.3"/>
    </reaction>
</comment>
<dbReference type="STRING" id="545619.SAMN04489860_2642"/>
<dbReference type="InterPro" id="IPR005467">
    <property type="entry name" value="His_kinase_dom"/>
</dbReference>
<dbReference type="FunFam" id="1.10.287.130:FF:000001">
    <property type="entry name" value="Two-component sensor histidine kinase"/>
    <property type="match status" value="1"/>
</dbReference>
<dbReference type="InterPro" id="IPR036890">
    <property type="entry name" value="HATPase_C_sf"/>
</dbReference>
<feature type="domain" description="HAMP" evidence="14">
    <location>
        <begin position="203"/>
        <end position="265"/>
    </location>
</feature>
<evidence type="ECO:0000259" key="13">
    <source>
        <dbReference type="PROSITE" id="PS50109"/>
    </source>
</evidence>
<evidence type="ECO:0000256" key="5">
    <source>
        <dbReference type="ARBA" id="ARBA00022553"/>
    </source>
</evidence>
<evidence type="ECO:0000256" key="1">
    <source>
        <dbReference type="ARBA" id="ARBA00000085"/>
    </source>
</evidence>